<dbReference type="Proteomes" id="UP000601361">
    <property type="component" value="Unassembled WGS sequence"/>
</dbReference>
<evidence type="ECO:0000313" key="9">
    <source>
        <dbReference type="Proteomes" id="UP000601361"/>
    </source>
</evidence>
<feature type="domain" description="PAC" evidence="7">
    <location>
        <begin position="374"/>
        <end position="428"/>
    </location>
</feature>
<feature type="domain" description="PAC" evidence="7">
    <location>
        <begin position="225"/>
        <end position="277"/>
    </location>
</feature>
<evidence type="ECO:0000259" key="7">
    <source>
        <dbReference type="PROSITE" id="PS50113"/>
    </source>
</evidence>
<comment type="caution">
    <text evidence="8">The sequence shown here is derived from an EMBL/GenBank/DDBJ whole genome shotgun (WGS) entry which is preliminary data.</text>
</comment>
<name>A0ABQ1WZZ7_9BACT</name>
<proteinExistence type="predicted"/>
<sequence>MPTSSFPVDYRKLFHALPDNFLLIAPDAAATIVDNTNNHVGVSMKSREEAVGKPFFEAYPASDEASAATIRESHEHVRRTLQPHTMPLIRYDLERPAEQGGGLEERYWEATHYPVLTEQGTLEFILQRTQDVTERYRAELRSQQVQRELAEQQERTRFILESLPVMVWTNLPSGETDYFNPRWLEFTGRSREESLGRGWLQDIHPDDVAATERLWNQARENTHDLQMEYRLRRHDGHYRWVLVRALPRRNAAGEVTMWVGCGTDIHDQKLMVQELLEQNEQQALLSDQAYQAFQQVQQQRETFYNLFMQTPALICILRGPEHRFEFVNPPYQRLFPHRELVGRTVAEALPEVVDQGFIGLLDGVYTTGNTFIGNEVEIALDRDGSGQLQRSYLNFTYQLFEEQGQKAGITVFAYDVTDLVEARQALENTRPDAR</sequence>
<dbReference type="RefSeq" id="WP_188558145.1">
    <property type="nucleotide sequence ID" value="NZ_BMGS01000006.1"/>
</dbReference>
<evidence type="ECO:0000256" key="3">
    <source>
        <dbReference type="ARBA" id="ARBA00022553"/>
    </source>
</evidence>
<dbReference type="Gene3D" id="3.30.450.20">
    <property type="entry name" value="PAS domain"/>
    <property type="match status" value="3"/>
</dbReference>
<keyword evidence="5" id="KW-0418">Kinase</keyword>
<dbReference type="InterPro" id="IPR000014">
    <property type="entry name" value="PAS"/>
</dbReference>
<dbReference type="Pfam" id="PF08447">
    <property type="entry name" value="PAS_3"/>
    <property type="match status" value="1"/>
</dbReference>
<dbReference type="Pfam" id="PF08448">
    <property type="entry name" value="PAS_4"/>
    <property type="match status" value="2"/>
</dbReference>
<evidence type="ECO:0000256" key="5">
    <source>
        <dbReference type="ARBA" id="ARBA00022777"/>
    </source>
</evidence>
<accession>A0ABQ1WZZ7</accession>
<feature type="domain" description="PAS" evidence="6">
    <location>
        <begin position="152"/>
        <end position="222"/>
    </location>
</feature>
<dbReference type="EC" id="2.7.13.3" evidence="2"/>
<dbReference type="InterPro" id="IPR001610">
    <property type="entry name" value="PAC"/>
</dbReference>
<dbReference type="SMART" id="SM00086">
    <property type="entry name" value="PAC"/>
    <property type="match status" value="1"/>
</dbReference>
<evidence type="ECO:0000256" key="2">
    <source>
        <dbReference type="ARBA" id="ARBA00012438"/>
    </source>
</evidence>
<dbReference type="PROSITE" id="PS50113">
    <property type="entry name" value="PAC"/>
    <property type="match status" value="2"/>
</dbReference>
<comment type="catalytic activity">
    <reaction evidence="1">
        <text>ATP + protein L-histidine = ADP + protein N-phospho-L-histidine.</text>
        <dbReference type="EC" id="2.7.13.3"/>
    </reaction>
</comment>
<dbReference type="SUPFAM" id="SSF55785">
    <property type="entry name" value="PYP-like sensor domain (PAS domain)"/>
    <property type="match status" value="3"/>
</dbReference>
<dbReference type="InterPro" id="IPR035965">
    <property type="entry name" value="PAS-like_dom_sf"/>
</dbReference>
<dbReference type="CDD" id="cd00130">
    <property type="entry name" value="PAS"/>
    <property type="match status" value="1"/>
</dbReference>
<keyword evidence="4" id="KW-0808">Transferase</keyword>
<organism evidence="8 9">
    <name type="scientific">Hymenobacter glacieicola</name>
    <dbReference type="NCBI Taxonomy" id="1562124"/>
    <lineage>
        <taxon>Bacteria</taxon>
        <taxon>Pseudomonadati</taxon>
        <taxon>Bacteroidota</taxon>
        <taxon>Cytophagia</taxon>
        <taxon>Cytophagales</taxon>
        <taxon>Hymenobacteraceae</taxon>
        <taxon>Hymenobacter</taxon>
    </lineage>
</organism>
<dbReference type="PROSITE" id="PS50112">
    <property type="entry name" value="PAS"/>
    <property type="match status" value="1"/>
</dbReference>
<dbReference type="SMART" id="SM00091">
    <property type="entry name" value="PAS"/>
    <property type="match status" value="2"/>
</dbReference>
<dbReference type="InterPro" id="IPR000700">
    <property type="entry name" value="PAS-assoc_C"/>
</dbReference>
<dbReference type="InterPro" id="IPR013655">
    <property type="entry name" value="PAS_fold_3"/>
</dbReference>
<evidence type="ECO:0000256" key="1">
    <source>
        <dbReference type="ARBA" id="ARBA00000085"/>
    </source>
</evidence>
<evidence type="ECO:0000313" key="8">
    <source>
        <dbReference type="EMBL" id="GGG47489.1"/>
    </source>
</evidence>
<dbReference type="PANTHER" id="PTHR43304">
    <property type="entry name" value="PHYTOCHROME-LIKE PROTEIN CPH1"/>
    <property type="match status" value="1"/>
</dbReference>
<dbReference type="InterPro" id="IPR052162">
    <property type="entry name" value="Sensor_kinase/Photoreceptor"/>
</dbReference>
<evidence type="ECO:0000256" key="4">
    <source>
        <dbReference type="ARBA" id="ARBA00022679"/>
    </source>
</evidence>
<gene>
    <name evidence="8" type="ORF">GCM10011378_24590</name>
</gene>
<protein>
    <recommendedName>
        <fullName evidence="2">histidine kinase</fullName>
        <ecNumber evidence="2">2.7.13.3</ecNumber>
    </recommendedName>
</protein>
<keyword evidence="9" id="KW-1185">Reference proteome</keyword>
<reference evidence="9" key="1">
    <citation type="journal article" date="2019" name="Int. J. Syst. Evol. Microbiol.">
        <title>The Global Catalogue of Microorganisms (GCM) 10K type strain sequencing project: providing services to taxonomists for standard genome sequencing and annotation.</title>
        <authorList>
            <consortium name="The Broad Institute Genomics Platform"/>
            <consortium name="The Broad Institute Genome Sequencing Center for Infectious Disease"/>
            <person name="Wu L."/>
            <person name="Ma J."/>
        </authorList>
    </citation>
    <scope>NUCLEOTIDE SEQUENCE [LARGE SCALE GENOMIC DNA]</scope>
    <source>
        <strain evidence="9">CGMCC 1.12990</strain>
    </source>
</reference>
<keyword evidence="3" id="KW-0597">Phosphoprotein</keyword>
<dbReference type="NCBIfam" id="TIGR00229">
    <property type="entry name" value="sensory_box"/>
    <property type="match status" value="1"/>
</dbReference>
<dbReference type="EMBL" id="BMGS01000006">
    <property type="protein sequence ID" value="GGG47489.1"/>
    <property type="molecule type" value="Genomic_DNA"/>
</dbReference>
<dbReference type="PANTHER" id="PTHR43304:SF1">
    <property type="entry name" value="PAC DOMAIN-CONTAINING PROTEIN"/>
    <property type="match status" value="1"/>
</dbReference>
<dbReference type="InterPro" id="IPR013656">
    <property type="entry name" value="PAS_4"/>
</dbReference>
<evidence type="ECO:0000259" key="6">
    <source>
        <dbReference type="PROSITE" id="PS50112"/>
    </source>
</evidence>